<comment type="caution">
    <text evidence="1">The sequence shown here is derived from an EMBL/GenBank/DDBJ whole genome shotgun (WGS) entry which is preliminary data.</text>
</comment>
<organism evidence="1 2">
    <name type="scientific">Leucogyrophana mollusca</name>
    <dbReference type="NCBI Taxonomy" id="85980"/>
    <lineage>
        <taxon>Eukaryota</taxon>
        <taxon>Fungi</taxon>
        <taxon>Dikarya</taxon>
        <taxon>Basidiomycota</taxon>
        <taxon>Agaricomycotina</taxon>
        <taxon>Agaricomycetes</taxon>
        <taxon>Agaricomycetidae</taxon>
        <taxon>Boletales</taxon>
        <taxon>Boletales incertae sedis</taxon>
        <taxon>Leucogyrophana</taxon>
    </lineage>
</organism>
<name>A0ACB8AVF9_9AGAM</name>
<protein>
    <submittedName>
        <fullName evidence="1">Uncharacterized protein</fullName>
    </submittedName>
</protein>
<keyword evidence="2" id="KW-1185">Reference proteome</keyword>
<gene>
    <name evidence="1" type="ORF">BV22DRAFT_1135606</name>
</gene>
<reference evidence="1" key="1">
    <citation type="journal article" date="2021" name="New Phytol.">
        <title>Evolutionary innovations through gain and loss of genes in the ectomycorrhizal Boletales.</title>
        <authorList>
            <person name="Wu G."/>
            <person name="Miyauchi S."/>
            <person name="Morin E."/>
            <person name="Kuo A."/>
            <person name="Drula E."/>
            <person name="Varga T."/>
            <person name="Kohler A."/>
            <person name="Feng B."/>
            <person name="Cao Y."/>
            <person name="Lipzen A."/>
            <person name="Daum C."/>
            <person name="Hundley H."/>
            <person name="Pangilinan J."/>
            <person name="Johnson J."/>
            <person name="Barry K."/>
            <person name="LaButti K."/>
            <person name="Ng V."/>
            <person name="Ahrendt S."/>
            <person name="Min B."/>
            <person name="Choi I.G."/>
            <person name="Park H."/>
            <person name="Plett J.M."/>
            <person name="Magnuson J."/>
            <person name="Spatafora J.W."/>
            <person name="Nagy L.G."/>
            <person name="Henrissat B."/>
            <person name="Grigoriev I.V."/>
            <person name="Yang Z.L."/>
            <person name="Xu J."/>
            <person name="Martin F.M."/>
        </authorList>
    </citation>
    <scope>NUCLEOTIDE SEQUENCE</scope>
    <source>
        <strain evidence="1">KUC20120723A-06</strain>
    </source>
</reference>
<dbReference type="EMBL" id="MU267196">
    <property type="protein sequence ID" value="KAH7917195.1"/>
    <property type="molecule type" value="Genomic_DNA"/>
</dbReference>
<sequence length="551" mass="62901">MYEQGEEGYEVRQRGDHEDFENYEPREEDKFNEDFGGYGPKEEDKFDENHDALPNDMDGRPAHNPATHCQQSPTRGRQELTDGMEIDDDESSALTVQSPLPPWPPQHRVSEHPAPLQPARTQRDTTNRPQNDRRAPPPQRPLAVQVPRDQHLITDRAPQRRPSAQPQRALPSPPISRVPSGEDAGREQRMSRRPVSEMVNTDYDVLERHHANNRRRRSPSPTYLNSVRQGPAGAPNSARPSSKKVCSARLLDQTDEDDEAGNKPKRRHGKYSKNPKGFKPAKPTSIGFYPPLWTKLLNHCKSSMRLTLIMNTPFPRIKTAIEKECAEVLFEGIAYWEDRKFDVEADYYPKHKGDMSRLLFNDTQTFRSELKKVAAKLVPAYYDLGPPSTAASNEQRLQVVKDKARDLLKKSIYLHGPPDAQGQASNFAHDGLKQRCISTFYSSSAKSLRQFAQFQKHVPYRAVIYIASIIHVILLGYQNHGRDLEEALNIDVVEEKYNKLLGKMESVLDNDYHGAKMEEMLEEWALLGMMGYTVRAHETVEDDDEFEVDLA</sequence>
<accession>A0ACB8AVF9</accession>
<evidence type="ECO:0000313" key="2">
    <source>
        <dbReference type="Proteomes" id="UP000790709"/>
    </source>
</evidence>
<dbReference type="Proteomes" id="UP000790709">
    <property type="component" value="Unassembled WGS sequence"/>
</dbReference>
<evidence type="ECO:0000313" key="1">
    <source>
        <dbReference type="EMBL" id="KAH7917195.1"/>
    </source>
</evidence>
<proteinExistence type="predicted"/>